<dbReference type="Proteomes" id="UP001162992">
    <property type="component" value="Chromosome 11"/>
</dbReference>
<evidence type="ECO:0000313" key="1">
    <source>
        <dbReference type="EMBL" id="KAJ7539285.1"/>
    </source>
</evidence>
<name>A0ACC2CBH2_DIPCM</name>
<reference evidence="2" key="1">
    <citation type="journal article" date="2024" name="Proc. Natl. Acad. Sci. U.S.A.">
        <title>Extraordinary preservation of gene collinearity over three hundred million years revealed in homosporous lycophytes.</title>
        <authorList>
            <person name="Li C."/>
            <person name="Wickell D."/>
            <person name="Kuo L.Y."/>
            <person name="Chen X."/>
            <person name="Nie B."/>
            <person name="Liao X."/>
            <person name="Peng D."/>
            <person name="Ji J."/>
            <person name="Jenkins J."/>
            <person name="Williams M."/>
            <person name="Shu S."/>
            <person name="Plott C."/>
            <person name="Barry K."/>
            <person name="Rajasekar S."/>
            <person name="Grimwood J."/>
            <person name="Han X."/>
            <person name="Sun S."/>
            <person name="Hou Z."/>
            <person name="He W."/>
            <person name="Dai G."/>
            <person name="Sun C."/>
            <person name="Schmutz J."/>
            <person name="Leebens-Mack J.H."/>
            <person name="Li F.W."/>
            <person name="Wang L."/>
        </authorList>
    </citation>
    <scope>NUCLEOTIDE SEQUENCE [LARGE SCALE GENOMIC DNA]</scope>
    <source>
        <strain evidence="2">cv. PW_Plant_1</strain>
    </source>
</reference>
<organism evidence="1 2">
    <name type="scientific">Diphasiastrum complanatum</name>
    <name type="common">Issler's clubmoss</name>
    <name type="synonym">Lycopodium complanatum</name>
    <dbReference type="NCBI Taxonomy" id="34168"/>
    <lineage>
        <taxon>Eukaryota</taxon>
        <taxon>Viridiplantae</taxon>
        <taxon>Streptophyta</taxon>
        <taxon>Embryophyta</taxon>
        <taxon>Tracheophyta</taxon>
        <taxon>Lycopodiopsida</taxon>
        <taxon>Lycopodiales</taxon>
        <taxon>Lycopodiaceae</taxon>
        <taxon>Lycopodioideae</taxon>
        <taxon>Diphasiastrum</taxon>
    </lineage>
</organism>
<keyword evidence="2" id="KW-1185">Reference proteome</keyword>
<evidence type="ECO:0000313" key="2">
    <source>
        <dbReference type="Proteomes" id="UP001162992"/>
    </source>
</evidence>
<gene>
    <name evidence="1" type="ORF">O6H91_11G085100</name>
</gene>
<dbReference type="EMBL" id="CM055102">
    <property type="protein sequence ID" value="KAJ7539285.1"/>
    <property type="molecule type" value="Genomic_DNA"/>
</dbReference>
<comment type="caution">
    <text evidence="1">The sequence shown here is derived from an EMBL/GenBank/DDBJ whole genome shotgun (WGS) entry which is preliminary data.</text>
</comment>
<sequence length="301" mass="34881">MLETCFSEHAVQVADVSVSSSTTQNLVTCVYRIKLGDVSRFLTITWCKNKMDQGFIVEMDHALPQHACVVAMNRWLVRDRKMQGCKAFDHEGHRIQVFWDLCSAKYVCGPEPQEHFYILVVCKAKVLLFLGDMVKEACMRIKAKCLEMEAKLLSRQEHIFGRKQFATKAQLSLTGTTHSIMIECHTQVREGEHPHLSIRVDRKTLLRVDQLDWKFRGNQTIWVDGVPLEVFWDVHNWLFNPSVGYAIFMFQTNPFMEKPWLKDVSSCNRISEWADNSAFKEMEEPLSTGGFSLFLYAWKSE</sequence>
<protein>
    <submittedName>
        <fullName evidence="1">Uncharacterized protein</fullName>
    </submittedName>
</protein>
<proteinExistence type="predicted"/>
<accession>A0ACC2CBH2</accession>